<dbReference type="GO" id="GO:0003677">
    <property type="term" value="F:DNA binding"/>
    <property type="evidence" value="ECO:0007669"/>
    <property type="project" value="UniProtKB-KW"/>
</dbReference>
<keyword evidence="2" id="KW-0238">DNA-binding</keyword>
<dbReference type="Proteomes" id="UP000323046">
    <property type="component" value="Chromosome"/>
</dbReference>
<dbReference type="RefSeq" id="WP_150169408.1">
    <property type="nucleotide sequence ID" value="NZ_CP029193.1"/>
</dbReference>
<accession>A0A5P2BBT6</accession>
<evidence type="ECO:0000313" key="3">
    <source>
        <dbReference type="Proteomes" id="UP000323046"/>
    </source>
</evidence>
<dbReference type="EMBL" id="CP029193">
    <property type="protein sequence ID" value="QES27975.1"/>
    <property type="molecule type" value="Genomic_DNA"/>
</dbReference>
<feature type="domain" description="Helix-turn-helix" evidence="1">
    <location>
        <begin position="13"/>
        <end position="61"/>
    </location>
</feature>
<evidence type="ECO:0000259" key="1">
    <source>
        <dbReference type="Pfam" id="PF12728"/>
    </source>
</evidence>
<reference evidence="2 3" key="1">
    <citation type="submission" date="2018-05" db="EMBL/GenBank/DDBJ databases">
        <title>Streptomyces venezuelae.</title>
        <authorList>
            <person name="Kim W."/>
            <person name="Lee N."/>
            <person name="Cho B.-K."/>
        </authorList>
    </citation>
    <scope>NUCLEOTIDE SEQUENCE [LARGE SCALE GENOMIC DNA]</scope>
    <source>
        <strain evidence="2 3">ATCC 14583</strain>
    </source>
</reference>
<dbReference type="SUPFAM" id="SSF46955">
    <property type="entry name" value="Putative DNA-binding domain"/>
    <property type="match status" value="1"/>
</dbReference>
<protein>
    <submittedName>
        <fullName evidence="2">DNA-binding protein</fullName>
    </submittedName>
</protein>
<dbReference type="InterPro" id="IPR009061">
    <property type="entry name" value="DNA-bd_dom_put_sf"/>
</dbReference>
<sequence length="67" mass="7434">MSTAIAAPVDRLLYKPEEAAKALSLGRSTVYELMAEGALRYIKLGRTRRIRRADLEAFVESLAVLPN</sequence>
<dbReference type="InterPro" id="IPR041657">
    <property type="entry name" value="HTH_17"/>
</dbReference>
<name>A0A5P2BBT6_STRVZ</name>
<organism evidence="2 3">
    <name type="scientific">Streptomyces venezuelae</name>
    <dbReference type="NCBI Taxonomy" id="54571"/>
    <lineage>
        <taxon>Bacteria</taxon>
        <taxon>Bacillati</taxon>
        <taxon>Actinomycetota</taxon>
        <taxon>Actinomycetes</taxon>
        <taxon>Kitasatosporales</taxon>
        <taxon>Streptomycetaceae</taxon>
        <taxon>Streptomyces</taxon>
    </lineage>
</organism>
<dbReference type="AlphaFoldDB" id="A0A5P2BBT6"/>
<dbReference type="NCBIfam" id="TIGR01764">
    <property type="entry name" value="excise"/>
    <property type="match status" value="1"/>
</dbReference>
<dbReference type="Pfam" id="PF12728">
    <property type="entry name" value="HTH_17"/>
    <property type="match status" value="1"/>
</dbReference>
<dbReference type="InterPro" id="IPR010093">
    <property type="entry name" value="SinI_DNA-bd"/>
</dbReference>
<dbReference type="OrthoDB" id="1093249at2"/>
<gene>
    <name evidence="2" type="ORF">DEJ47_17420</name>
</gene>
<evidence type="ECO:0000313" key="2">
    <source>
        <dbReference type="EMBL" id="QES27975.1"/>
    </source>
</evidence>
<keyword evidence="3" id="KW-1185">Reference proteome</keyword>
<proteinExistence type="predicted"/>